<evidence type="ECO:0000256" key="3">
    <source>
        <dbReference type="ARBA" id="ARBA00022630"/>
    </source>
</evidence>
<dbReference type="PANTHER" id="PTHR43884:SF20">
    <property type="entry name" value="ACYL-COA DEHYDROGENASE FADE28"/>
    <property type="match status" value="1"/>
</dbReference>
<evidence type="ECO:0000259" key="8">
    <source>
        <dbReference type="Pfam" id="PF02770"/>
    </source>
</evidence>
<dbReference type="RefSeq" id="WP_147982914.1">
    <property type="nucleotide sequence ID" value="NZ_RDBM01000022.1"/>
</dbReference>
<dbReference type="PROSITE" id="PS00072">
    <property type="entry name" value="ACYL_COA_DH_1"/>
    <property type="match status" value="1"/>
</dbReference>
<feature type="domain" description="Acyl-CoA dehydrogenase/oxidase N-terminal" evidence="9">
    <location>
        <begin position="12"/>
        <end position="125"/>
    </location>
</feature>
<comment type="caution">
    <text evidence="10">The sequence shown here is derived from an EMBL/GenBank/DDBJ whole genome shotgun (WGS) entry which is preliminary data.</text>
</comment>
<dbReference type="Pfam" id="PF02770">
    <property type="entry name" value="Acyl-CoA_dh_M"/>
    <property type="match status" value="1"/>
</dbReference>
<feature type="domain" description="Acyl-CoA dehydrogenase/oxidase C-terminal" evidence="7">
    <location>
        <begin position="238"/>
        <end position="384"/>
    </location>
</feature>
<dbReference type="InterPro" id="IPR013786">
    <property type="entry name" value="AcylCoA_DH/ox_N"/>
</dbReference>
<dbReference type="InterPro" id="IPR037069">
    <property type="entry name" value="AcylCoA_DH/ox_N_sf"/>
</dbReference>
<evidence type="ECO:0000256" key="5">
    <source>
        <dbReference type="ARBA" id="ARBA00023002"/>
    </source>
</evidence>
<evidence type="ECO:0000256" key="1">
    <source>
        <dbReference type="ARBA" id="ARBA00001974"/>
    </source>
</evidence>
<dbReference type="GO" id="GO:0003995">
    <property type="term" value="F:acyl-CoA dehydrogenase activity"/>
    <property type="evidence" value="ECO:0007669"/>
    <property type="project" value="InterPro"/>
</dbReference>
<dbReference type="InterPro" id="IPR006091">
    <property type="entry name" value="Acyl-CoA_Oxase/DH_mid-dom"/>
</dbReference>
<dbReference type="InterPro" id="IPR006089">
    <property type="entry name" value="Acyl-CoA_DH_CS"/>
</dbReference>
<proteinExistence type="inferred from homology"/>
<dbReference type="Pfam" id="PF00441">
    <property type="entry name" value="Acyl-CoA_dh_1"/>
    <property type="match status" value="1"/>
</dbReference>
<name>A0A652L9S2_9ACTN</name>
<dbReference type="Gene3D" id="1.10.540.10">
    <property type="entry name" value="Acyl-CoA dehydrogenase/oxidase, N-terminal domain"/>
    <property type="match status" value="1"/>
</dbReference>
<evidence type="ECO:0000256" key="6">
    <source>
        <dbReference type="RuleBase" id="RU362125"/>
    </source>
</evidence>
<protein>
    <submittedName>
        <fullName evidence="10">Acyl-CoA dehydrogenase</fullName>
    </submittedName>
</protein>
<evidence type="ECO:0000259" key="9">
    <source>
        <dbReference type="Pfam" id="PF02771"/>
    </source>
</evidence>
<evidence type="ECO:0000256" key="2">
    <source>
        <dbReference type="ARBA" id="ARBA00009347"/>
    </source>
</evidence>
<dbReference type="Pfam" id="PF02771">
    <property type="entry name" value="Acyl-CoA_dh_N"/>
    <property type="match status" value="1"/>
</dbReference>
<evidence type="ECO:0000256" key="4">
    <source>
        <dbReference type="ARBA" id="ARBA00022827"/>
    </source>
</evidence>
<reference evidence="10" key="1">
    <citation type="submission" date="2018-10" db="EMBL/GenBank/DDBJ databases">
        <authorList>
            <person name="Hariharan J."/>
            <person name="Choudoir M.J."/>
            <person name="Diebold P."/>
            <person name="Panke-Buisse K."/>
            <person name="Campbell A.N."/>
            <person name="Buckley D.H."/>
        </authorList>
    </citation>
    <scope>NUCLEOTIDE SEQUENCE</scope>
    <source>
        <strain evidence="10">Gb1</strain>
    </source>
</reference>
<dbReference type="Gene3D" id="2.40.110.10">
    <property type="entry name" value="Butyryl-CoA Dehydrogenase, subunit A, domain 2"/>
    <property type="match status" value="1"/>
</dbReference>
<dbReference type="EMBL" id="RDBM01000022">
    <property type="protein sequence ID" value="TXS32586.1"/>
    <property type="molecule type" value="Genomic_DNA"/>
</dbReference>
<dbReference type="InterPro" id="IPR046373">
    <property type="entry name" value="Acyl-CoA_Oxase/DH_mid-dom_sf"/>
</dbReference>
<comment type="cofactor">
    <cofactor evidence="1 6">
        <name>FAD</name>
        <dbReference type="ChEBI" id="CHEBI:57692"/>
    </cofactor>
</comment>
<keyword evidence="3 6" id="KW-0285">Flavoprotein</keyword>
<keyword evidence="5 6" id="KW-0560">Oxidoreductase</keyword>
<keyword evidence="4 6" id="KW-0274">FAD</keyword>
<dbReference type="FunFam" id="1.20.140.10:FF:000001">
    <property type="entry name" value="Acyl-CoA dehydrogenase"/>
    <property type="match status" value="1"/>
</dbReference>
<dbReference type="InterPro" id="IPR036250">
    <property type="entry name" value="AcylCo_DH-like_C"/>
</dbReference>
<evidence type="ECO:0000313" key="10">
    <source>
        <dbReference type="EMBL" id="TXS32586.1"/>
    </source>
</evidence>
<dbReference type="InterPro" id="IPR009075">
    <property type="entry name" value="AcylCo_DH/oxidase_C"/>
</dbReference>
<dbReference type="PANTHER" id="PTHR43884">
    <property type="entry name" value="ACYL-COA DEHYDROGENASE"/>
    <property type="match status" value="1"/>
</dbReference>
<gene>
    <name evidence="10" type="ORF">EAO74_05975</name>
</gene>
<dbReference type="InterPro" id="IPR009100">
    <property type="entry name" value="AcylCoA_DH/oxidase_NM_dom_sf"/>
</dbReference>
<dbReference type="SUPFAM" id="SSF47203">
    <property type="entry name" value="Acyl-CoA dehydrogenase C-terminal domain-like"/>
    <property type="match status" value="1"/>
</dbReference>
<evidence type="ECO:0000259" key="7">
    <source>
        <dbReference type="Pfam" id="PF00441"/>
    </source>
</evidence>
<sequence>MSTTPALPRSVSAEQRAFVTALRDFARRECGTREQRDALAAETGGPHAPSLYARLAELGWLGVCLPEAYGGSGGGMTDACLFLRETARGLVPAGGFITSVITAKAYERFGSEEQCKAAVGGAVAGQVLSIAMSEPGAGSDVAALRCRAGRTPDGGWLIDGHKTWISNAHLAEHILLVARTGPGGANHDGLTMFHVPARTPGIEIRPIETMGGREVNDVFLTGVRLPADAVVGTADRAWTQLMAGLNAERLFLAANMLGLAERILEDTVAYVRGREQFGRPVGSFQALRHRLADLATEIECARLLVFDVAAACDAEPEKLFPREASMAKLKATETAKHAALEGMQMMGGYGYATEYDMERHLRAAVVSTVYGGTSEIQRDIIGRSYGL</sequence>
<dbReference type="Gene3D" id="1.20.140.10">
    <property type="entry name" value="Butyryl-CoA Dehydrogenase, subunit A, domain 3"/>
    <property type="match status" value="1"/>
</dbReference>
<feature type="domain" description="Acyl-CoA oxidase/dehydrogenase middle" evidence="8">
    <location>
        <begin position="129"/>
        <end position="214"/>
    </location>
</feature>
<dbReference type="GO" id="GO:0050660">
    <property type="term" value="F:flavin adenine dinucleotide binding"/>
    <property type="evidence" value="ECO:0007669"/>
    <property type="project" value="InterPro"/>
</dbReference>
<comment type="similarity">
    <text evidence="2 6">Belongs to the acyl-CoA dehydrogenase family.</text>
</comment>
<accession>A0A652L9S2</accession>
<dbReference type="CDD" id="cd00567">
    <property type="entry name" value="ACAD"/>
    <property type="match status" value="1"/>
</dbReference>
<organism evidence="10">
    <name type="scientific">Streptomyces sp. gb1(2016)</name>
    <dbReference type="NCBI Taxonomy" id="1828321"/>
    <lineage>
        <taxon>Bacteria</taxon>
        <taxon>Bacillati</taxon>
        <taxon>Actinomycetota</taxon>
        <taxon>Actinomycetes</taxon>
        <taxon>Kitasatosporales</taxon>
        <taxon>Streptomycetaceae</taxon>
        <taxon>Streptomyces</taxon>
    </lineage>
</organism>
<dbReference type="SUPFAM" id="SSF56645">
    <property type="entry name" value="Acyl-CoA dehydrogenase NM domain-like"/>
    <property type="match status" value="1"/>
</dbReference>
<dbReference type="PIRSF" id="PIRSF016578">
    <property type="entry name" value="HsaA"/>
    <property type="match status" value="1"/>
</dbReference>
<dbReference type="AlphaFoldDB" id="A0A652L9S2"/>